<dbReference type="OrthoDB" id="9793039at2"/>
<dbReference type="Proteomes" id="UP000596145">
    <property type="component" value="Chromosome"/>
</dbReference>
<accession>A0A7T4EG04</accession>
<organism evidence="2 3">
    <name type="scientific">Corynebacterium glucuronolyticum</name>
    <dbReference type="NCBI Taxonomy" id="39791"/>
    <lineage>
        <taxon>Bacteria</taxon>
        <taxon>Bacillati</taxon>
        <taxon>Actinomycetota</taxon>
        <taxon>Actinomycetes</taxon>
        <taxon>Mycobacteriales</taxon>
        <taxon>Corynebacteriaceae</taxon>
        <taxon>Corynebacterium</taxon>
    </lineage>
</organism>
<dbReference type="PROSITE" id="PS51819">
    <property type="entry name" value="VOC"/>
    <property type="match status" value="1"/>
</dbReference>
<name>A0A7T4EG04_9CORY</name>
<dbReference type="SUPFAM" id="SSF54593">
    <property type="entry name" value="Glyoxalase/Bleomycin resistance protein/Dihydroxybiphenyl dioxygenase"/>
    <property type="match status" value="2"/>
</dbReference>
<gene>
    <name evidence="2" type="ORF">I6I10_01665</name>
</gene>
<dbReference type="InterPro" id="IPR037523">
    <property type="entry name" value="VOC_core"/>
</dbReference>
<sequence length="242" mass="26223">MPVLTMPEGVPSGLTLYTTDKDATAAFFSQVMGYGLDEREEGTFLTLESIPIATLVPADFDVWSVGFTVDNAQDAHEQIEREGGTVLSDSQCLDPAGVPFSVVTGEHFFAVGEPGTPVWFEYAGPTPEIDFFAALFGWVIDGPNEAIRVAYKEGGAIGWFWEIPSEPANNWVVYFGVENLQDTLAKVDADLVLQEPQESFLGPTAVVRTPAGLTVCLAQVPYADIEEENIRESDDVFGGDES</sequence>
<reference evidence="2 3" key="1">
    <citation type="submission" date="2020-12" db="EMBL/GenBank/DDBJ databases">
        <title>FDA dAtabase for Regulatory Grade micrObial Sequences (FDA-ARGOS): Supporting development and validation of Infectious Disease Dx tests.</title>
        <authorList>
            <person name="Sproer C."/>
            <person name="Gronow S."/>
            <person name="Severitt S."/>
            <person name="Schroder I."/>
            <person name="Tallon L."/>
            <person name="Sadzewicz L."/>
            <person name="Zhao X."/>
            <person name="Boylan J."/>
            <person name="Ott S."/>
            <person name="Bowen H."/>
            <person name="Vavikolanu K."/>
            <person name="Mehta A."/>
            <person name="Aluvathingal J."/>
            <person name="Nadendla S."/>
            <person name="Lowell S."/>
            <person name="Myers T."/>
            <person name="Yan Y."/>
            <person name="Sichtig H."/>
        </authorList>
    </citation>
    <scope>NUCLEOTIDE SEQUENCE [LARGE SCALE GENOMIC DNA]</scope>
    <source>
        <strain evidence="2 3">FDAARGOS_1053</strain>
    </source>
</reference>
<dbReference type="RefSeq" id="WP_084035993.1">
    <property type="nucleotide sequence ID" value="NZ_CP066007.1"/>
</dbReference>
<dbReference type="EMBL" id="CP066007">
    <property type="protein sequence ID" value="QQB46677.1"/>
    <property type="molecule type" value="Genomic_DNA"/>
</dbReference>
<dbReference type="Gene3D" id="3.10.180.10">
    <property type="entry name" value="2,3-Dihydroxybiphenyl 1,2-Dioxygenase, domain 1"/>
    <property type="match status" value="2"/>
</dbReference>
<dbReference type="PANTHER" id="PTHR33993:SF14">
    <property type="entry name" value="GB|AAF24581.1"/>
    <property type="match status" value="1"/>
</dbReference>
<evidence type="ECO:0000313" key="2">
    <source>
        <dbReference type="EMBL" id="QQB46677.1"/>
    </source>
</evidence>
<proteinExistence type="predicted"/>
<dbReference type="PANTHER" id="PTHR33993">
    <property type="entry name" value="GLYOXALASE-RELATED"/>
    <property type="match status" value="1"/>
</dbReference>
<evidence type="ECO:0000313" key="3">
    <source>
        <dbReference type="Proteomes" id="UP000596145"/>
    </source>
</evidence>
<evidence type="ECO:0000259" key="1">
    <source>
        <dbReference type="PROSITE" id="PS51819"/>
    </source>
</evidence>
<feature type="domain" description="VOC" evidence="1">
    <location>
        <begin position="10"/>
        <end position="125"/>
    </location>
</feature>
<dbReference type="GeneID" id="92758983"/>
<dbReference type="AlphaFoldDB" id="A0A7T4EG04"/>
<protein>
    <submittedName>
        <fullName evidence="2">Glyoxalase</fullName>
    </submittedName>
</protein>
<dbReference type="InterPro" id="IPR052164">
    <property type="entry name" value="Anthracycline_SecMetBiosynth"/>
</dbReference>
<dbReference type="InterPro" id="IPR029068">
    <property type="entry name" value="Glyas_Bleomycin-R_OHBP_Dase"/>
</dbReference>